<sequence>MKQYPNPSATFQQYFAFQGPLDLWPFKVHHIYCEWTAYGLRETGQRFGAILKNCTLNRAERCQLRVHHPWKAQPRVFLEKHQNCHPMMGFPGHLVSISWVTGRSCTAVQATRAERGKTMRLGTSWFEGCTKQGRRGYHGAIQKPDTSVLVGTPYTWSKRAPKRVLVLLILNLDQMAFLLFCGEISMDNLYQY</sequence>
<keyword evidence="1" id="KW-1133">Transmembrane helix</keyword>
<organism evidence="2 3">
    <name type="scientific">Podospora appendiculata</name>
    <dbReference type="NCBI Taxonomy" id="314037"/>
    <lineage>
        <taxon>Eukaryota</taxon>
        <taxon>Fungi</taxon>
        <taxon>Dikarya</taxon>
        <taxon>Ascomycota</taxon>
        <taxon>Pezizomycotina</taxon>
        <taxon>Sordariomycetes</taxon>
        <taxon>Sordariomycetidae</taxon>
        <taxon>Sordariales</taxon>
        <taxon>Podosporaceae</taxon>
        <taxon>Podospora</taxon>
    </lineage>
</organism>
<gene>
    <name evidence="2" type="ORF">B0T22DRAFT_17637</name>
</gene>
<keyword evidence="1" id="KW-0812">Transmembrane</keyword>
<dbReference type="AlphaFoldDB" id="A0AAE0XFT3"/>
<proteinExistence type="predicted"/>
<dbReference type="Proteomes" id="UP001270362">
    <property type="component" value="Unassembled WGS sequence"/>
</dbReference>
<protein>
    <submittedName>
        <fullName evidence="2">Uncharacterized protein</fullName>
    </submittedName>
</protein>
<keyword evidence="3" id="KW-1185">Reference proteome</keyword>
<dbReference type="EMBL" id="JAULSO010000001">
    <property type="protein sequence ID" value="KAK3692568.1"/>
    <property type="molecule type" value="Genomic_DNA"/>
</dbReference>
<reference evidence="2" key="1">
    <citation type="journal article" date="2023" name="Mol. Phylogenet. Evol.">
        <title>Genome-scale phylogeny and comparative genomics of the fungal order Sordariales.</title>
        <authorList>
            <person name="Hensen N."/>
            <person name="Bonometti L."/>
            <person name="Westerberg I."/>
            <person name="Brannstrom I.O."/>
            <person name="Guillou S."/>
            <person name="Cros-Aarteil S."/>
            <person name="Calhoun S."/>
            <person name="Haridas S."/>
            <person name="Kuo A."/>
            <person name="Mondo S."/>
            <person name="Pangilinan J."/>
            <person name="Riley R."/>
            <person name="LaButti K."/>
            <person name="Andreopoulos B."/>
            <person name="Lipzen A."/>
            <person name="Chen C."/>
            <person name="Yan M."/>
            <person name="Daum C."/>
            <person name="Ng V."/>
            <person name="Clum A."/>
            <person name="Steindorff A."/>
            <person name="Ohm R.A."/>
            <person name="Martin F."/>
            <person name="Silar P."/>
            <person name="Natvig D.O."/>
            <person name="Lalanne C."/>
            <person name="Gautier V."/>
            <person name="Ament-Velasquez S.L."/>
            <person name="Kruys A."/>
            <person name="Hutchinson M.I."/>
            <person name="Powell A.J."/>
            <person name="Barry K."/>
            <person name="Miller A.N."/>
            <person name="Grigoriev I.V."/>
            <person name="Debuchy R."/>
            <person name="Gladieux P."/>
            <person name="Hiltunen Thoren M."/>
            <person name="Johannesson H."/>
        </authorList>
    </citation>
    <scope>NUCLEOTIDE SEQUENCE</scope>
    <source>
        <strain evidence="2">CBS 314.62</strain>
    </source>
</reference>
<keyword evidence="1" id="KW-0472">Membrane</keyword>
<evidence type="ECO:0000313" key="2">
    <source>
        <dbReference type="EMBL" id="KAK3692568.1"/>
    </source>
</evidence>
<evidence type="ECO:0000313" key="3">
    <source>
        <dbReference type="Proteomes" id="UP001270362"/>
    </source>
</evidence>
<name>A0AAE0XFT3_9PEZI</name>
<feature type="transmembrane region" description="Helical" evidence="1">
    <location>
        <begin position="164"/>
        <end position="186"/>
    </location>
</feature>
<accession>A0AAE0XFT3</accession>
<reference evidence="2" key="2">
    <citation type="submission" date="2023-06" db="EMBL/GenBank/DDBJ databases">
        <authorList>
            <consortium name="Lawrence Berkeley National Laboratory"/>
            <person name="Haridas S."/>
            <person name="Hensen N."/>
            <person name="Bonometti L."/>
            <person name="Westerberg I."/>
            <person name="Brannstrom I.O."/>
            <person name="Guillou S."/>
            <person name="Cros-Aarteil S."/>
            <person name="Calhoun S."/>
            <person name="Kuo A."/>
            <person name="Mondo S."/>
            <person name="Pangilinan J."/>
            <person name="Riley R."/>
            <person name="Labutti K."/>
            <person name="Andreopoulos B."/>
            <person name="Lipzen A."/>
            <person name="Chen C."/>
            <person name="Yanf M."/>
            <person name="Daum C."/>
            <person name="Ng V."/>
            <person name="Clum A."/>
            <person name="Steindorff A."/>
            <person name="Ohm R."/>
            <person name="Martin F."/>
            <person name="Silar P."/>
            <person name="Natvig D."/>
            <person name="Lalanne C."/>
            <person name="Gautier V."/>
            <person name="Ament-Velasquez S.L."/>
            <person name="Kruys A."/>
            <person name="Hutchinson M.I."/>
            <person name="Powell A.J."/>
            <person name="Barry K."/>
            <person name="Miller A.N."/>
            <person name="Grigoriev I.V."/>
            <person name="Debuchy R."/>
            <person name="Gladieux P."/>
            <person name="Thoren M.H."/>
            <person name="Johannesson H."/>
        </authorList>
    </citation>
    <scope>NUCLEOTIDE SEQUENCE</scope>
    <source>
        <strain evidence="2">CBS 314.62</strain>
    </source>
</reference>
<comment type="caution">
    <text evidence="2">The sequence shown here is derived from an EMBL/GenBank/DDBJ whole genome shotgun (WGS) entry which is preliminary data.</text>
</comment>
<evidence type="ECO:0000256" key="1">
    <source>
        <dbReference type="SAM" id="Phobius"/>
    </source>
</evidence>